<feature type="compositionally biased region" description="Low complexity" evidence="1">
    <location>
        <begin position="220"/>
        <end position="231"/>
    </location>
</feature>
<dbReference type="PANTHER" id="PTHR22093">
    <property type="entry name" value="LEUKOCYTE RECEPTOR CLUSTER LRC MEMBER 1"/>
    <property type="match status" value="1"/>
</dbReference>
<feature type="region of interest" description="Disordered" evidence="1">
    <location>
        <begin position="336"/>
        <end position="356"/>
    </location>
</feature>
<dbReference type="PANTHER" id="PTHR22093:SF0">
    <property type="entry name" value="LEUKOCYTE RECEPTOR CLUSTER MEMBER 1"/>
    <property type="match status" value="1"/>
</dbReference>
<evidence type="ECO:0000313" key="3">
    <source>
        <dbReference type="Proteomes" id="UP000886653"/>
    </source>
</evidence>
<name>A0A9P6TFC8_9BASI</name>
<evidence type="ECO:0000313" key="2">
    <source>
        <dbReference type="EMBL" id="KAG0149605.1"/>
    </source>
</evidence>
<dbReference type="EMBL" id="MU167226">
    <property type="protein sequence ID" value="KAG0149605.1"/>
    <property type="molecule type" value="Genomic_DNA"/>
</dbReference>
<gene>
    <name evidence="2" type="ORF">CROQUDRAFT_720950</name>
</gene>
<protein>
    <recommendedName>
        <fullName evidence="4">CBF1-interacting co-repressor CIR N-terminal domain-containing protein</fullName>
    </recommendedName>
</protein>
<dbReference type="Proteomes" id="UP000886653">
    <property type="component" value="Unassembled WGS sequence"/>
</dbReference>
<feature type="compositionally biased region" description="Basic and acidic residues" evidence="1">
    <location>
        <begin position="340"/>
        <end position="356"/>
    </location>
</feature>
<dbReference type="AlphaFoldDB" id="A0A9P6TFC8"/>
<evidence type="ECO:0008006" key="4">
    <source>
        <dbReference type="Google" id="ProtNLM"/>
    </source>
</evidence>
<feature type="compositionally biased region" description="Basic and acidic residues" evidence="1">
    <location>
        <begin position="177"/>
        <end position="204"/>
    </location>
</feature>
<dbReference type="OrthoDB" id="2159131at2759"/>
<feature type="region of interest" description="Disordered" evidence="1">
    <location>
        <begin position="61"/>
        <end position="108"/>
    </location>
</feature>
<reference evidence="2" key="1">
    <citation type="submission" date="2013-11" db="EMBL/GenBank/DDBJ databases">
        <title>Genome sequence of the fusiform rust pathogen reveals effectors for host alternation and coevolution with pine.</title>
        <authorList>
            <consortium name="DOE Joint Genome Institute"/>
            <person name="Smith K."/>
            <person name="Pendleton A."/>
            <person name="Kubisiak T."/>
            <person name="Anderson C."/>
            <person name="Salamov A."/>
            <person name="Aerts A."/>
            <person name="Riley R."/>
            <person name="Clum A."/>
            <person name="Lindquist E."/>
            <person name="Ence D."/>
            <person name="Campbell M."/>
            <person name="Kronenberg Z."/>
            <person name="Feau N."/>
            <person name="Dhillon B."/>
            <person name="Hamelin R."/>
            <person name="Burleigh J."/>
            <person name="Smith J."/>
            <person name="Yandell M."/>
            <person name="Nelson C."/>
            <person name="Grigoriev I."/>
            <person name="Davis J."/>
        </authorList>
    </citation>
    <scope>NUCLEOTIDE SEQUENCE</scope>
    <source>
        <strain evidence="2">G11</strain>
    </source>
</reference>
<accession>A0A9P6TFC8</accession>
<dbReference type="InterPro" id="IPR039875">
    <property type="entry name" value="LENG1-like"/>
</dbReference>
<evidence type="ECO:0000256" key="1">
    <source>
        <dbReference type="SAM" id="MobiDB-lite"/>
    </source>
</evidence>
<feature type="compositionally biased region" description="Basic and acidic residues" evidence="1">
    <location>
        <begin position="61"/>
        <end position="81"/>
    </location>
</feature>
<sequence>MGKLNILYHKSYHVYNRENVERVKRDELKAQLEAEAKNQSTMAANSEARLSLLRAEKEKTKLASARENERRMNRALDDQLKGKRPVASEPVPDDPPRRSTDNSSIIDPKSGHINFWSSLEHQSTSKQFENSKFLDQNESYVRDQKKAEEKWEAMITMRLDRPAHELKPWYSQTDLKNGEEKKLSARKLEDRSYKEKQLKNRHDPLSSVQTYLHQRDSVRSKSGPSSLSLLPHRPRRKERQASRSPSPAPTSTKCKVDNEDDDDDYMPTLPPISQPALSSSSKTKVLKVDSDAERRRAQELIAAHQRKINSAPSETATPMAYTDLYNRDDMRAVMNQKRRRWDDEPMRSKKTRYWDS</sequence>
<keyword evidence="3" id="KW-1185">Reference proteome</keyword>
<feature type="compositionally biased region" description="Low complexity" evidence="1">
    <location>
        <begin position="242"/>
        <end position="252"/>
    </location>
</feature>
<proteinExistence type="predicted"/>
<organism evidence="2 3">
    <name type="scientific">Cronartium quercuum f. sp. fusiforme G11</name>
    <dbReference type="NCBI Taxonomy" id="708437"/>
    <lineage>
        <taxon>Eukaryota</taxon>
        <taxon>Fungi</taxon>
        <taxon>Dikarya</taxon>
        <taxon>Basidiomycota</taxon>
        <taxon>Pucciniomycotina</taxon>
        <taxon>Pucciniomycetes</taxon>
        <taxon>Pucciniales</taxon>
        <taxon>Coleosporiaceae</taxon>
        <taxon>Cronartium</taxon>
    </lineage>
</organism>
<feature type="region of interest" description="Disordered" evidence="1">
    <location>
        <begin position="177"/>
        <end position="291"/>
    </location>
</feature>
<comment type="caution">
    <text evidence="2">The sequence shown here is derived from an EMBL/GenBank/DDBJ whole genome shotgun (WGS) entry which is preliminary data.</text>
</comment>